<evidence type="ECO:0000313" key="3">
    <source>
        <dbReference type="Proteomes" id="UP000324269"/>
    </source>
</evidence>
<dbReference type="AlphaFoldDB" id="A0A5D4TNW3"/>
<protein>
    <submittedName>
        <fullName evidence="2">Uncharacterized protein</fullName>
    </submittedName>
</protein>
<dbReference type="OrthoDB" id="2967968at2"/>
<sequence length="190" mass="22457">MRKNKKVMLIILMTLVIFMSGVNWMYPFSPFSIKKSFSYLADPLVVEQYRSEVEDFKKVYGSSDNGGEKIDLTMDRVKYILEQYEQIWIMSEEPTKVSQDSLDSILFELKEVRKLTIELTYEESYNENAKDFLRMMLEKNIALEEEVHVLKDSTFHSYITLSRQMGNLHMGFIQSFGLFTSFYEEYSKAM</sequence>
<evidence type="ECO:0000256" key="1">
    <source>
        <dbReference type="SAM" id="Phobius"/>
    </source>
</evidence>
<keyword evidence="1" id="KW-0812">Transmembrane</keyword>
<reference evidence="2 3" key="1">
    <citation type="submission" date="2019-08" db="EMBL/GenBank/DDBJ databases">
        <title>Bacillus genomes from the desert of Cuatro Cienegas, Coahuila.</title>
        <authorList>
            <person name="Olmedo-Alvarez G."/>
        </authorList>
    </citation>
    <scope>NUCLEOTIDE SEQUENCE [LARGE SCALE GENOMIC DNA]</scope>
    <source>
        <strain evidence="2 3">CH87b_3T</strain>
    </source>
</reference>
<comment type="caution">
    <text evidence="2">The sequence shown here is derived from an EMBL/GenBank/DDBJ whole genome shotgun (WGS) entry which is preliminary data.</text>
</comment>
<proteinExistence type="predicted"/>
<keyword evidence="1" id="KW-0472">Membrane</keyword>
<accession>A0A5D4TNW3</accession>
<organism evidence="2 3">
    <name type="scientific">Rossellomorea aquimaris</name>
    <dbReference type="NCBI Taxonomy" id="189382"/>
    <lineage>
        <taxon>Bacteria</taxon>
        <taxon>Bacillati</taxon>
        <taxon>Bacillota</taxon>
        <taxon>Bacilli</taxon>
        <taxon>Bacillales</taxon>
        <taxon>Bacillaceae</taxon>
        <taxon>Rossellomorea</taxon>
    </lineage>
</organism>
<dbReference type="EMBL" id="VTEZ01000005">
    <property type="protein sequence ID" value="TYS83828.1"/>
    <property type="molecule type" value="Genomic_DNA"/>
</dbReference>
<evidence type="ECO:0000313" key="2">
    <source>
        <dbReference type="EMBL" id="TYS83828.1"/>
    </source>
</evidence>
<feature type="transmembrane region" description="Helical" evidence="1">
    <location>
        <begin position="7"/>
        <end position="26"/>
    </location>
</feature>
<name>A0A5D4TNW3_9BACI</name>
<dbReference type="Proteomes" id="UP000324269">
    <property type="component" value="Unassembled WGS sequence"/>
</dbReference>
<dbReference type="RefSeq" id="WP_148970343.1">
    <property type="nucleotide sequence ID" value="NZ_JBNIKW010000005.1"/>
</dbReference>
<gene>
    <name evidence="2" type="ORF">FZC85_17745</name>
</gene>
<keyword evidence="1" id="KW-1133">Transmembrane helix</keyword>